<dbReference type="Pfam" id="PF01494">
    <property type="entry name" value="FAD_binding_3"/>
    <property type="match status" value="1"/>
</dbReference>
<feature type="domain" description="FAD-binding" evidence="5">
    <location>
        <begin position="4"/>
        <end position="359"/>
    </location>
</feature>
<gene>
    <name evidence="6" type="ORF">DL764_004072</name>
</gene>
<reference evidence="6 7" key="1">
    <citation type="submission" date="2018-06" db="EMBL/GenBank/DDBJ databases">
        <title>Complete Genomes of Monosporascus.</title>
        <authorList>
            <person name="Robinson A.J."/>
            <person name="Natvig D.O."/>
        </authorList>
    </citation>
    <scope>NUCLEOTIDE SEQUENCE [LARGE SCALE GENOMIC DNA]</scope>
    <source>
        <strain evidence="6 7">CBS 110550</strain>
    </source>
</reference>
<dbReference type="STRING" id="155417.A0A4Q4TIJ4"/>
<dbReference type="AlphaFoldDB" id="A0A4Q4TIJ4"/>
<accession>A0A4Q4TIJ4</accession>
<proteinExistence type="predicted"/>
<evidence type="ECO:0000256" key="3">
    <source>
        <dbReference type="ARBA" id="ARBA00022827"/>
    </source>
</evidence>
<dbReference type="InterPro" id="IPR002938">
    <property type="entry name" value="FAD-bd"/>
</dbReference>
<evidence type="ECO:0000256" key="1">
    <source>
        <dbReference type="ARBA" id="ARBA00005179"/>
    </source>
</evidence>
<protein>
    <recommendedName>
        <fullName evidence="5">FAD-binding domain-containing protein</fullName>
    </recommendedName>
</protein>
<dbReference type="InterPro" id="IPR051704">
    <property type="entry name" value="FAD_aromatic-hydroxylase"/>
</dbReference>
<dbReference type="PANTHER" id="PTHR46865:SF7">
    <property type="entry name" value="MONOOXYGENASE, PUTATIVE (AFU_ORTHOLOGUE AFUA_8G07040)-RELATED"/>
    <property type="match status" value="1"/>
</dbReference>
<dbReference type="GO" id="GO:0016491">
    <property type="term" value="F:oxidoreductase activity"/>
    <property type="evidence" value="ECO:0007669"/>
    <property type="project" value="UniProtKB-KW"/>
</dbReference>
<dbReference type="PANTHER" id="PTHR46865">
    <property type="entry name" value="OXIDOREDUCTASE-RELATED"/>
    <property type="match status" value="1"/>
</dbReference>
<keyword evidence="3" id="KW-0274">FAD</keyword>
<comment type="caution">
    <text evidence="6">The sequence shown here is derived from an EMBL/GenBank/DDBJ whole genome shotgun (WGS) entry which is preliminary data.</text>
</comment>
<name>A0A4Q4TIJ4_9PEZI</name>
<keyword evidence="7" id="KW-1185">Reference proteome</keyword>
<comment type="pathway">
    <text evidence="1">Secondary metabolite biosynthesis.</text>
</comment>
<dbReference type="OrthoDB" id="655030at2759"/>
<organism evidence="6 7">
    <name type="scientific">Monosporascus ibericus</name>
    <dbReference type="NCBI Taxonomy" id="155417"/>
    <lineage>
        <taxon>Eukaryota</taxon>
        <taxon>Fungi</taxon>
        <taxon>Dikarya</taxon>
        <taxon>Ascomycota</taxon>
        <taxon>Pezizomycotina</taxon>
        <taxon>Sordariomycetes</taxon>
        <taxon>Xylariomycetidae</taxon>
        <taxon>Xylariales</taxon>
        <taxon>Xylariales incertae sedis</taxon>
        <taxon>Monosporascus</taxon>
    </lineage>
</organism>
<dbReference type="GO" id="GO:0071949">
    <property type="term" value="F:FAD binding"/>
    <property type="evidence" value="ECO:0007669"/>
    <property type="project" value="InterPro"/>
</dbReference>
<dbReference type="PRINTS" id="PR00420">
    <property type="entry name" value="RNGMNOXGNASE"/>
</dbReference>
<evidence type="ECO:0000259" key="5">
    <source>
        <dbReference type="Pfam" id="PF01494"/>
    </source>
</evidence>
<dbReference type="SUPFAM" id="SSF51905">
    <property type="entry name" value="FAD/NAD(P)-binding domain"/>
    <property type="match status" value="1"/>
</dbReference>
<evidence type="ECO:0000256" key="2">
    <source>
        <dbReference type="ARBA" id="ARBA00022630"/>
    </source>
</evidence>
<dbReference type="Gene3D" id="3.30.9.10">
    <property type="entry name" value="D-Amino Acid Oxidase, subunit A, domain 2"/>
    <property type="match status" value="1"/>
</dbReference>
<evidence type="ECO:0000256" key="4">
    <source>
        <dbReference type="ARBA" id="ARBA00023002"/>
    </source>
</evidence>
<dbReference type="Proteomes" id="UP000293360">
    <property type="component" value="Unassembled WGS sequence"/>
</dbReference>
<keyword evidence="2" id="KW-0285">Flavoprotein</keyword>
<sequence length="420" mass="45997">MPLNILIIGVGIGGPIMALILQRSNPDHYITVIERSPSLRASGAQIDIRAQGIPLLRKLGLLDAVKARAVSEGGVELVDKNDKQRAVFGVNNSGEGPQSFTSEYEIMRGDLVEVLYQASLEQNAKARGKGGVKYEFGRMVAEMAQDETGVDVTFADEEKARYDLVIGADGQSSRTRKQVFGKEISDAAFKSLGVSCAFYSIPRHPTDKSDLSKYYHAPEGRTIITRPSKPTITGVYLMTIEETDELKASLKQPVEKQKEVWAKLFAGAGWQTDRLLDGMMRCDDFYATMLGQVKLEHISKGRVALLGDAGYVPSAITGMGTTSAIVGAYVLAGELARHKEDPHAALKAYDEVMRPFVAEAQKLMPGVPGLMFPKTQFGISIMHLVAGVLSWMKPDRFVSRFLPENKGGWTPPEYPELKLD</sequence>
<evidence type="ECO:0000313" key="7">
    <source>
        <dbReference type="Proteomes" id="UP000293360"/>
    </source>
</evidence>
<dbReference type="EMBL" id="QJNU01000184">
    <property type="protein sequence ID" value="RYP05053.1"/>
    <property type="molecule type" value="Genomic_DNA"/>
</dbReference>
<evidence type="ECO:0000313" key="6">
    <source>
        <dbReference type="EMBL" id="RYP05053.1"/>
    </source>
</evidence>
<dbReference type="InterPro" id="IPR036188">
    <property type="entry name" value="FAD/NAD-bd_sf"/>
</dbReference>
<keyword evidence="4" id="KW-0560">Oxidoreductase</keyword>
<dbReference type="Gene3D" id="3.50.50.60">
    <property type="entry name" value="FAD/NAD(P)-binding domain"/>
    <property type="match status" value="1"/>
</dbReference>